<protein>
    <submittedName>
        <fullName evidence="1">Uncharacterized protein</fullName>
    </submittedName>
</protein>
<name>A0A0E9VSB1_ANGAN</name>
<dbReference type="EMBL" id="GBXM01028332">
    <property type="protein sequence ID" value="JAH80245.1"/>
    <property type="molecule type" value="Transcribed_RNA"/>
</dbReference>
<reference evidence="1" key="1">
    <citation type="submission" date="2014-11" db="EMBL/GenBank/DDBJ databases">
        <authorList>
            <person name="Amaro Gonzalez C."/>
        </authorList>
    </citation>
    <scope>NUCLEOTIDE SEQUENCE</scope>
</reference>
<organism evidence="1">
    <name type="scientific">Anguilla anguilla</name>
    <name type="common">European freshwater eel</name>
    <name type="synonym">Muraena anguilla</name>
    <dbReference type="NCBI Taxonomy" id="7936"/>
    <lineage>
        <taxon>Eukaryota</taxon>
        <taxon>Metazoa</taxon>
        <taxon>Chordata</taxon>
        <taxon>Craniata</taxon>
        <taxon>Vertebrata</taxon>
        <taxon>Euteleostomi</taxon>
        <taxon>Actinopterygii</taxon>
        <taxon>Neopterygii</taxon>
        <taxon>Teleostei</taxon>
        <taxon>Anguilliformes</taxon>
        <taxon>Anguillidae</taxon>
        <taxon>Anguilla</taxon>
    </lineage>
</organism>
<sequence length="42" mass="4775">MCAHSHALNFVINTQTVPVQKTSLCQKGREILKQRLTQSNHI</sequence>
<evidence type="ECO:0000313" key="1">
    <source>
        <dbReference type="EMBL" id="JAH80245.1"/>
    </source>
</evidence>
<reference evidence="1" key="2">
    <citation type="journal article" date="2015" name="Fish Shellfish Immunol.">
        <title>Early steps in the European eel (Anguilla anguilla)-Vibrio vulnificus interaction in the gills: Role of the RtxA13 toxin.</title>
        <authorList>
            <person name="Callol A."/>
            <person name="Pajuelo D."/>
            <person name="Ebbesson L."/>
            <person name="Teles M."/>
            <person name="MacKenzie S."/>
            <person name="Amaro C."/>
        </authorList>
    </citation>
    <scope>NUCLEOTIDE SEQUENCE</scope>
</reference>
<dbReference type="AlphaFoldDB" id="A0A0E9VSB1"/>
<proteinExistence type="predicted"/>
<accession>A0A0E9VSB1</accession>